<protein>
    <recommendedName>
        <fullName evidence="3">RepB-like DNA primase domain-containing protein</fullName>
    </recommendedName>
</protein>
<dbReference type="EMBL" id="OMOF01000377">
    <property type="protein sequence ID" value="SPF49192.1"/>
    <property type="molecule type" value="Genomic_DNA"/>
</dbReference>
<reference evidence="2" key="1">
    <citation type="submission" date="2018-02" db="EMBL/GenBank/DDBJ databases">
        <authorList>
            <person name="Hausmann B."/>
        </authorList>
    </citation>
    <scope>NUCLEOTIDE SEQUENCE [LARGE SCALE GENOMIC DNA]</scope>
    <source>
        <strain evidence="2">Peat soil MAG SbF1</strain>
    </source>
</reference>
<dbReference type="AlphaFoldDB" id="A0A2U3LBC7"/>
<sequence>MQLSADGTTKSEQFFNAIFGKETINFSCIHYKTGRPSPQINGLFNENSTNVLEQYNKQDYEIYFVVNGGGYKNRDINKINAVFIDLDCPKVNDQLPQMNAVDDFKQQSMVAIQDFQPTPSIIVESRNGYHVYWLLHEGATIEQFKDCEARLVKHFNADPKVQKPCNLMRVPGFYWCKDVDNKFLVEIIEFNNHRYKVEDIHDALPEEVEPIDMSFRTNNKHQRIKLVVIDGTNNPLHTNENIELIETLNVQALHQLLNPQPITLSKEEVWDFLKKQPLHQFLGVAEKSFRCLIHEDNNPSAGIIINEESGHHIYCCSSSNCGFKGTIIDVTEQLTGLNQFDTLNFLRKVYKVEFAETEWGKNQREALERNQELINGPTIHVLYPEVYKLAKNYLPLIDTLHQIAKHHIYTETFSDSSGRPVFFVSIRELARKLKKDSKNISVHLAALTYLGLVNKLSEGEIPEPFLKRANDEATKHNHKYRVGFYSIPSYDVESLAFSTTKAIEFKEKGFTMKGFSREMLLLALGEAEANRVFPQMAGKAIPQLNEEVTSKMERVALELIRQKGWTTEKEILEQIELHFRGQQKFKETQIKRILPDMYDKYLLIRVPLNNELKEKFGIACKGFPRIIIGVEAA</sequence>
<name>A0A2U3LBC7_9FIRM</name>
<evidence type="ECO:0008006" key="3">
    <source>
        <dbReference type="Google" id="ProtNLM"/>
    </source>
</evidence>
<gene>
    <name evidence="1" type="ORF">SBF1_4380003</name>
</gene>
<dbReference type="Gene3D" id="3.90.580.10">
    <property type="entry name" value="Zinc finger, CHC2-type domain"/>
    <property type="match status" value="1"/>
</dbReference>
<dbReference type="GO" id="GO:0006260">
    <property type="term" value="P:DNA replication"/>
    <property type="evidence" value="ECO:0007669"/>
    <property type="project" value="InterPro"/>
</dbReference>
<dbReference type="InterPro" id="IPR036977">
    <property type="entry name" value="DNA_primase_Znf_CHC2"/>
</dbReference>
<dbReference type="Gene3D" id="3.30.70.1790">
    <property type="entry name" value="RepB DNA-primase, N-terminal domain"/>
    <property type="match status" value="1"/>
</dbReference>
<accession>A0A2U3LBC7</accession>
<dbReference type="Proteomes" id="UP000238916">
    <property type="component" value="Unassembled WGS sequence"/>
</dbReference>
<dbReference type="SUPFAM" id="SSF57783">
    <property type="entry name" value="Zinc beta-ribbon"/>
    <property type="match status" value="1"/>
</dbReference>
<evidence type="ECO:0000313" key="1">
    <source>
        <dbReference type="EMBL" id="SPF49192.1"/>
    </source>
</evidence>
<dbReference type="OrthoDB" id="581132at2"/>
<organism evidence="1 2">
    <name type="scientific">Candidatus Desulfosporosinus infrequens</name>
    <dbReference type="NCBI Taxonomy" id="2043169"/>
    <lineage>
        <taxon>Bacteria</taxon>
        <taxon>Bacillati</taxon>
        <taxon>Bacillota</taxon>
        <taxon>Clostridia</taxon>
        <taxon>Eubacteriales</taxon>
        <taxon>Desulfitobacteriaceae</taxon>
        <taxon>Desulfosporosinus</taxon>
    </lineage>
</organism>
<evidence type="ECO:0000313" key="2">
    <source>
        <dbReference type="Proteomes" id="UP000238916"/>
    </source>
</evidence>
<dbReference type="GO" id="GO:0008270">
    <property type="term" value="F:zinc ion binding"/>
    <property type="evidence" value="ECO:0007669"/>
    <property type="project" value="InterPro"/>
</dbReference>
<proteinExistence type="predicted"/>
<dbReference type="GO" id="GO:0003677">
    <property type="term" value="F:DNA binding"/>
    <property type="evidence" value="ECO:0007669"/>
    <property type="project" value="InterPro"/>
</dbReference>